<gene>
    <name evidence="2" type="ORF">UFOPK3733_01538</name>
</gene>
<evidence type="ECO:0000313" key="2">
    <source>
        <dbReference type="EMBL" id="CAB4945224.1"/>
    </source>
</evidence>
<proteinExistence type="predicted"/>
<evidence type="ECO:0000256" key="1">
    <source>
        <dbReference type="SAM" id="MobiDB-lite"/>
    </source>
</evidence>
<name>A0A6J7JSK0_9ZZZZ</name>
<dbReference type="EMBL" id="CAFBNC010000087">
    <property type="protein sequence ID" value="CAB4945224.1"/>
    <property type="molecule type" value="Genomic_DNA"/>
</dbReference>
<sequence>MLASAVASVLGSNSRMYREVFESALVASAEVEVGTVTGPAGAAGIADAFAAAVPPVVPAPAGEIVASAMPTDAPNSMEAEAAVCRAARKGRVTAPTLRRMSDGEQSPRADFAVI</sequence>
<feature type="region of interest" description="Disordered" evidence="1">
    <location>
        <begin position="94"/>
        <end position="114"/>
    </location>
</feature>
<organism evidence="2">
    <name type="scientific">freshwater metagenome</name>
    <dbReference type="NCBI Taxonomy" id="449393"/>
    <lineage>
        <taxon>unclassified sequences</taxon>
        <taxon>metagenomes</taxon>
        <taxon>ecological metagenomes</taxon>
    </lineage>
</organism>
<dbReference type="AlphaFoldDB" id="A0A6J7JSK0"/>
<accession>A0A6J7JSK0</accession>
<protein>
    <submittedName>
        <fullName evidence="2">Unannotated protein</fullName>
    </submittedName>
</protein>
<reference evidence="2" key="1">
    <citation type="submission" date="2020-05" db="EMBL/GenBank/DDBJ databases">
        <authorList>
            <person name="Chiriac C."/>
            <person name="Salcher M."/>
            <person name="Ghai R."/>
            <person name="Kavagutti S V."/>
        </authorList>
    </citation>
    <scope>NUCLEOTIDE SEQUENCE</scope>
</reference>